<dbReference type="FunCoup" id="A0A1S3JX49">
    <property type="interactions" value="19"/>
</dbReference>
<organism evidence="7 8">
    <name type="scientific">Lingula anatina</name>
    <name type="common">Brachiopod</name>
    <name type="synonym">Lingula unguis</name>
    <dbReference type="NCBI Taxonomy" id="7574"/>
    <lineage>
        <taxon>Eukaryota</taxon>
        <taxon>Metazoa</taxon>
        <taxon>Spiralia</taxon>
        <taxon>Lophotrochozoa</taxon>
        <taxon>Brachiopoda</taxon>
        <taxon>Linguliformea</taxon>
        <taxon>Lingulata</taxon>
        <taxon>Lingulida</taxon>
        <taxon>Linguloidea</taxon>
        <taxon>Lingulidae</taxon>
        <taxon>Lingula</taxon>
    </lineage>
</organism>
<keyword evidence="7" id="KW-1185">Reference proteome</keyword>
<dbReference type="InParanoid" id="A0A1S3JX49"/>
<comment type="subcellular location">
    <subcellularLocation>
        <location evidence="1">Membrane</location>
        <topology evidence="1">Multi-pass membrane protein</topology>
    </subcellularLocation>
</comment>
<dbReference type="InterPro" id="IPR002645">
    <property type="entry name" value="STAS_dom"/>
</dbReference>
<evidence type="ECO:0000313" key="7">
    <source>
        <dbReference type="Proteomes" id="UP000085678"/>
    </source>
</evidence>
<feature type="transmembrane region" description="Helical" evidence="5">
    <location>
        <begin position="375"/>
        <end position="395"/>
    </location>
</feature>
<dbReference type="GO" id="GO:0016020">
    <property type="term" value="C:membrane"/>
    <property type="evidence" value="ECO:0007669"/>
    <property type="project" value="UniProtKB-SubCell"/>
</dbReference>
<dbReference type="NCBIfam" id="TIGR00815">
    <property type="entry name" value="sulP"/>
    <property type="match status" value="1"/>
</dbReference>
<dbReference type="RefSeq" id="XP_013414887.1">
    <property type="nucleotide sequence ID" value="XM_013559433.1"/>
</dbReference>
<proteinExistence type="predicted"/>
<feature type="transmembrane region" description="Helical" evidence="5">
    <location>
        <begin position="402"/>
        <end position="422"/>
    </location>
</feature>
<keyword evidence="4 5" id="KW-0472">Membrane</keyword>
<feature type="transmembrane region" description="Helical" evidence="5">
    <location>
        <begin position="115"/>
        <end position="141"/>
    </location>
</feature>
<reference evidence="8" key="1">
    <citation type="submission" date="2025-08" db="UniProtKB">
        <authorList>
            <consortium name="RefSeq"/>
        </authorList>
    </citation>
    <scope>IDENTIFICATION</scope>
    <source>
        <tissue evidence="8">Gonads</tissue>
    </source>
</reference>
<feature type="domain" description="STAS" evidence="6">
    <location>
        <begin position="475"/>
        <end position="579"/>
    </location>
</feature>
<dbReference type="PROSITE" id="PS50801">
    <property type="entry name" value="STAS"/>
    <property type="match status" value="1"/>
</dbReference>
<dbReference type="AlphaFoldDB" id="A0A1S3JX49"/>
<name>A0A1S3JX49_LINAN</name>
<dbReference type="InterPro" id="IPR018045">
    <property type="entry name" value="S04_transporter_CS"/>
</dbReference>
<feature type="transmembrane region" description="Helical" evidence="5">
    <location>
        <begin position="191"/>
        <end position="210"/>
    </location>
</feature>
<dbReference type="InterPro" id="IPR001902">
    <property type="entry name" value="SLC26A/SulP_fam"/>
</dbReference>
<evidence type="ECO:0000256" key="4">
    <source>
        <dbReference type="ARBA" id="ARBA00023136"/>
    </source>
</evidence>
<dbReference type="OrthoDB" id="288203at2759"/>
<dbReference type="Gene3D" id="3.30.750.24">
    <property type="entry name" value="STAS domain"/>
    <property type="match status" value="1"/>
</dbReference>
<dbReference type="Proteomes" id="UP000085678">
    <property type="component" value="Unplaced"/>
</dbReference>
<dbReference type="InterPro" id="IPR011547">
    <property type="entry name" value="SLC26A/SulP_dom"/>
</dbReference>
<dbReference type="CDD" id="cd07042">
    <property type="entry name" value="STAS_SulP_like_sulfate_transporter"/>
    <property type="match status" value="1"/>
</dbReference>
<keyword evidence="3 5" id="KW-1133">Transmembrane helix</keyword>
<dbReference type="Pfam" id="PF00916">
    <property type="entry name" value="Sulfate_transp"/>
    <property type="match status" value="1"/>
</dbReference>
<dbReference type="InterPro" id="IPR036513">
    <property type="entry name" value="STAS_dom_sf"/>
</dbReference>
<accession>A0A1S3JX49</accession>
<feature type="transmembrane region" description="Helical" evidence="5">
    <location>
        <begin position="434"/>
        <end position="462"/>
    </location>
</feature>
<evidence type="ECO:0000256" key="2">
    <source>
        <dbReference type="ARBA" id="ARBA00022692"/>
    </source>
</evidence>
<evidence type="ECO:0000259" key="6">
    <source>
        <dbReference type="PROSITE" id="PS50801"/>
    </source>
</evidence>
<dbReference type="STRING" id="7574.A0A1S3JX49"/>
<protein>
    <submittedName>
        <fullName evidence="8">LOW QUALITY PROTEIN: sodium-independent sulfate anion transporter-like</fullName>
    </submittedName>
</protein>
<evidence type="ECO:0000313" key="8">
    <source>
        <dbReference type="RefSeq" id="XP_013414887.1"/>
    </source>
</evidence>
<feature type="transmembrane region" description="Helical" evidence="5">
    <location>
        <begin position="233"/>
        <end position="258"/>
    </location>
</feature>
<keyword evidence="2 5" id="KW-0812">Transmembrane</keyword>
<sequence length="638" mass="70140">MDATKKYCKEAFSVKTLKRRFPIITWLPKYRLKHLQGDVIAGLTVGLTVLPQGLAYAQIAELPPQYGLYSAFMGCFVYTFLGTSKDITMGPTAIMSLMTADFGQTEWLPHNATNAIILTFFAGIIQMIMGFLHLGFIVQFISFPVINGFTSAASITIAFGQLKNLLGLKGIPRDFLHMVYETFRKIPETNIWDLVMGLCSMVILVILKFIKDLKYDDEEGVVLPMSTKVSRKILWLVGTARNAVVVVAAAGIAAALLAKDIDVLSLTGNIQEGLPPFKLPNFTLQISPNETIGTGQLFQNIGAGFAIIPLIGLLETIAIGKAFARKNDYSIEPNQELIAMGAANFLSSFVSSYPITGSFSRTAVNSASGVRTPAGGIFTGLLVVLALALLTPLFYYIPDAALAAVIITAVLDMFDWKIYLTLWRVKKLDIIPLFSTFIMSFILGIEYGILIGIGLSLMIVLYPMARPHVKMGSKDIMLVQPDQGLKFPGVEYVRDKIYTRALIGETPRSVVFDFTHVSGVDYTTVQLVERLYEDCKKHKVQIAFAGMRPEILEIVESAKIPEFAHFHTIEEAEQALSEEKKPLLARAHSSNATDERSATPSRYMSINRDIGSVGPHVIEIPEQMNGIDKSATSISPLV</sequence>
<evidence type="ECO:0000256" key="1">
    <source>
        <dbReference type="ARBA" id="ARBA00004141"/>
    </source>
</evidence>
<feature type="transmembrane region" description="Helical" evidence="5">
    <location>
        <begin position="66"/>
        <end position="83"/>
    </location>
</feature>
<dbReference type="SUPFAM" id="SSF52091">
    <property type="entry name" value="SpoIIaa-like"/>
    <property type="match status" value="1"/>
</dbReference>
<evidence type="ECO:0000256" key="3">
    <source>
        <dbReference type="ARBA" id="ARBA00022989"/>
    </source>
</evidence>
<dbReference type="KEGG" id="lak:106176871"/>
<feature type="transmembrane region" description="Helical" evidence="5">
    <location>
        <begin position="336"/>
        <end position="355"/>
    </location>
</feature>
<evidence type="ECO:0000256" key="5">
    <source>
        <dbReference type="SAM" id="Phobius"/>
    </source>
</evidence>
<dbReference type="GO" id="GO:0008271">
    <property type="term" value="F:secondary active sulfate transmembrane transporter activity"/>
    <property type="evidence" value="ECO:0007669"/>
    <property type="project" value="InterPro"/>
</dbReference>
<dbReference type="PANTHER" id="PTHR11814">
    <property type="entry name" value="SULFATE TRANSPORTER"/>
    <property type="match status" value="1"/>
</dbReference>
<gene>
    <name evidence="8" type="primary">LOC106176871</name>
</gene>
<dbReference type="PROSITE" id="PS01130">
    <property type="entry name" value="SLC26A"/>
    <property type="match status" value="1"/>
</dbReference>
<dbReference type="GeneID" id="106176871"/>
<dbReference type="Pfam" id="PF01740">
    <property type="entry name" value="STAS"/>
    <property type="match status" value="1"/>
</dbReference>
<feature type="transmembrane region" description="Helical" evidence="5">
    <location>
        <begin position="301"/>
        <end position="324"/>
    </location>
</feature>